<feature type="compositionally biased region" description="Polar residues" evidence="2">
    <location>
        <begin position="320"/>
        <end position="343"/>
    </location>
</feature>
<dbReference type="GO" id="GO:0003677">
    <property type="term" value="F:DNA binding"/>
    <property type="evidence" value="ECO:0007669"/>
    <property type="project" value="InterPro"/>
</dbReference>
<feature type="compositionally biased region" description="Acidic residues" evidence="2">
    <location>
        <begin position="407"/>
        <end position="417"/>
    </location>
</feature>
<dbReference type="EMBL" id="JAUJFL010000003">
    <property type="protein sequence ID" value="KAK2607903.1"/>
    <property type="molecule type" value="Genomic_DNA"/>
</dbReference>
<keyword evidence="1" id="KW-0808">Transferase</keyword>
<feature type="compositionally biased region" description="Basic residues" evidence="2">
    <location>
        <begin position="744"/>
        <end position="753"/>
    </location>
</feature>
<evidence type="ECO:0000256" key="2">
    <source>
        <dbReference type="SAM" id="MobiDB-lite"/>
    </source>
</evidence>
<organism evidence="3 4">
    <name type="scientific">Phomopsis amygdali</name>
    <name type="common">Fusicoccum amygdali</name>
    <dbReference type="NCBI Taxonomy" id="1214568"/>
    <lineage>
        <taxon>Eukaryota</taxon>
        <taxon>Fungi</taxon>
        <taxon>Dikarya</taxon>
        <taxon>Ascomycota</taxon>
        <taxon>Pezizomycotina</taxon>
        <taxon>Sordariomycetes</taxon>
        <taxon>Sordariomycetidae</taxon>
        <taxon>Diaporthales</taxon>
        <taxon>Diaporthaceae</taxon>
        <taxon>Diaporthe</taxon>
    </lineage>
</organism>
<name>A0AAD9SIF3_PHOAM</name>
<feature type="compositionally biased region" description="Low complexity" evidence="2">
    <location>
        <begin position="176"/>
        <end position="195"/>
    </location>
</feature>
<feature type="region of interest" description="Disordered" evidence="2">
    <location>
        <begin position="46"/>
        <end position="858"/>
    </location>
</feature>
<gene>
    <name evidence="3" type="ORF">N8I77_006546</name>
</gene>
<dbReference type="InterPro" id="IPR017956">
    <property type="entry name" value="AT_hook_DNA-bd_motif"/>
</dbReference>
<evidence type="ECO:0000256" key="1">
    <source>
        <dbReference type="ARBA" id="ARBA00022679"/>
    </source>
</evidence>
<evidence type="ECO:0000313" key="3">
    <source>
        <dbReference type="EMBL" id="KAK2607903.1"/>
    </source>
</evidence>
<feature type="compositionally biased region" description="Basic and acidic residues" evidence="2">
    <location>
        <begin position="462"/>
        <end position="487"/>
    </location>
</feature>
<dbReference type="Pfam" id="PF14377">
    <property type="entry name" value="UBM"/>
    <property type="match status" value="1"/>
</dbReference>
<feature type="compositionally biased region" description="Polar residues" evidence="2">
    <location>
        <begin position="358"/>
        <end position="376"/>
    </location>
</feature>
<feature type="region of interest" description="Disordered" evidence="2">
    <location>
        <begin position="1"/>
        <end position="28"/>
    </location>
</feature>
<feature type="compositionally biased region" description="Basic and acidic residues" evidence="2">
    <location>
        <begin position="303"/>
        <end position="314"/>
    </location>
</feature>
<keyword evidence="4" id="KW-1185">Reference proteome</keyword>
<evidence type="ECO:0000313" key="4">
    <source>
        <dbReference type="Proteomes" id="UP001265746"/>
    </source>
</evidence>
<reference evidence="3" key="1">
    <citation type="submission" date="2023-06" db="EMBL/GenBank/DDBJ databases">
        <authorList>
            <person name="Noh H."/>
        </authorList>
    </citation>
    <scope>NUCLEOTIDE SEQUENCE</scope>
    <source>
        <strain evidence="3">DUCC20226</strain>
    </source>
</reference>
<dbReference type="GO" id="GO:0016740">
    <property type="term" value="F:transferase activity"/>
    <property type="evidence" value="ECO:0007669"/>
    <property type="project" value="UniProtKB-KW"/>
</dbReference>
<dbReference type="SMART" id="SM00384">
    <property type="entry name" value="AT_hook"/>
    <property type="match status" value="2"/>
</dbReference>
<feature type="compositionally biased region" description="Basic and acidic residues" evidence="2">
    <location>
        <begin position="830"/>
        <end position="840"/>
    </location>
</feature>
<protein>
    <submittedName>
        <fullName evidence="3">Uncharacterized protein</fullName>
    </submittedName>
</protein>
<feature type="compositionally biased region" description="Basic and acidic residues" evidence="2">
    <location>
        <begin position="378"/>
        <end position="388"/>
    </location>
</feature>
<proteinExistence type="predicted"/>
<feature type="compositionally biased region" description="Basic and acidic residues" evidence="2">
    <location>
        <begin position="722"/>
        <end position="743"/>
    </location>
</feature>
<dbReference type="AlphaFoldDB" id="A0AAD9SIF3"/>
<feature type="compositionally biased region" description="Polar residues" evidence="2">
    <location>
        <begin position="126"/>
        <end position="138"/>
    </location>
</feature>
<comment type="caution">
    <text evidence="3">The sequence shown here is derived from an EMBL/GenBank/DDBJ whole genome shotgun (WGS) entry which is preliminary data.</text>
</comment>
<feature type="compositionally biased region" description="Basic residues" evidence="2">
    <location>
        <begin position="701"/>
        <end position="710"/>
    </location>
</feature>
<dbReference type="PRINTS" id="PR00929">
    <property type="entry name" value="ATHOOK"/>
</dbReference>
<dbReference type="Proteomes" id="UP001265746">
    <property type="component" value="Unassembled WGS sequence"/>
</dbReference>
<accession>A0AAD9SIF3</accession>
<feature type="compositionally biased region" description="Polar residues" evidence="2">
    <location>
        <begin position="841"/>
        <end position="851"/>
    </location>
</feature>
<sequence length="874" mass="94228">MSNRRIIYDSEDEDAGFSPINSPVKGGLDAADGAIALQGDALGQQLGESAIDQRSTDPDFFQKVYDEQQHVPDSAANSRAEGVSSNRQKSSDPKAKNSSSLTDPTEKSAKRKSKLAVNAKDFADLTQVTTPRNDGSSGSHKDVYEFPGSDGEGDNAKPKAKATTAKTYSKRKRVGSATPASTVPSSSPARPSARSQGLSLTRMQEDEVQSPKSARKKTSNGTQRTSDGLDEDVDLLVVPRTAETNQSPAEPCDGHDGQDSVVPDTLNEAPKSTKETATSFFIAPPNHLTTSQKQEYVRVSGSSEHDNQAGHEDALPIQHLDTQTQKLRSSEATIAYTTPSRYCSSAPAFPERPENDGRNSSGLTSSSRRAQNSMVRTTEPHSSPDELNSHVVEQLGPRTKRKRNADQTDELAVEESWDSDKIGYAQEKYNPRPSRRRPGIDEDEQRTQADVDAGITKKRQKTDRYHDAAQDDSWDSDKIGAHRESYKPRPSRRRSRAILDAGDEDLAAPERSMPDTCPPGPGSPDGIRHAEPILISSGQQAPQEQDDTIEGIDPSYLAALPEDLRQEVIAGQLARNSQTSRTRGRGRPSQSGGIHVPPSEETLQPKKRGRKKKETVNEDALTMPEEADSQAAAAPTIATKKKRGRPKKSDVTQPPPAKPADDDITLAHGTEDMSNIADDADVAEAQSPQVVQDAPAPSKAPSKRGRKKKVVAGTPAAPDEESSIHGAEEATYIEHEEATEIRKAPSKRGRKRKVIEEPPADDESAEPVHSSQQEPEAASVAEDCPKAAAGVNRKALADISNTTSSQGPAEEIEGKEGAAPEDTAGMLREGTPEAKVKDTPRSASSTTNQQGKVPLRVGLSKRSRIAPLLKIIRK</sequence>
<dbReference type="InterPro" id="IPR025527">
    <property type="entry name" value="HUWE1/Rev1_UBM"/>
</dbReference>